<dbReference type="RefSeq" id="WP_073110061.1">
    <property type="nucleotide sequence ID" value="NZ_FQZY01000029.1"/>
</dbReference>
<protein>
    <submittedName>
        <fullName evidence="1">Uncharacterized protein</fullName>
    </submittedName>
</protein>
<proteinExistence type="predicted"/>
<keyword evidence="2" id="KW-1185">Reference proteome</keyword>
<dbReference type="Proteomes" id="UP000184301">
    <property type="component" value="Unassembled WGS sequence"/>
</dbReference>
<dbReference type="STRING" id="1121950.SAMN02745243_02188"/>
<evidence type="ECO:0000313" key="2">
    <source>
        <dbReference type="Proteomes" id="UP000184301"/>
    </source>
</evidence>
<accession>A0A1M6PQ58</accession>
<reference evidence="1 2" key="1">
    <citation type="submission" date="2016-11" db="EMBL/GenBank/DDBJ databases">
        <authorList>
            <person name="Jaros S."/>
            <person name="Januszkiewicz K."/>
            <person name="Wedrychowicz H."/>
        </authorList>
    </citation>
    <scope>NUCLEOTIDE SEQUENCE [LARGE SCALE GENOMIC DNA]</scope>
    <source>
        <strain evidence="1 2">DSM 15480</strain>
    </source>
</reference>
<name>A0A1M6PQ58_9FIRM</name>
<evidence type="ECO:0000313" key="1">
    <source>
        <dbReference type="EMBL" id="SHK09988.1"/>
    </source>
</evidence>
<organism evidence="1 2">
    <name type="scientific">Hespellia stercorisuis DSM 15480</name>
    <dbReference type="NCBI Taxonomy" id="1121950"/>
    <lineage>
        <taxon>Bacteria</taxon>
        <taxon>Bacillati</taxon>
        <taxon>Bacillota</taxon>
        <taxon>Clostridia</taxon>
        <taxon>Lachnospirales</taxon>
        <taxon>Lachnospiraceae</taxon>
        <taxon>Hespellia</taxon>
    </lineage>
</organism>
<gene>
    <name evidence="1" type="ORF">SAMN02745243_02188</name>
</gene>
<dbReference type="AlphaFoldDB" id="A0A1M6PQ58"/>
<dbReference type="OrthoDB" id="1645754at2"/>
<sequence length="120" mass="14484">MRRKCKLTKIAKSQQQKFFRLCGEKYRRKLIGKEKMTVADFANITLILSYLDFSSYYSYVLCKYPEQLEIYANVIDREVADDEPLYVDDILDENEIIIKRFCDGIQNKRMQKIYRERLFV</sequence>
<dbReference type="EMBL" id="FQZY01000029">
    <property type="protein sequence ID" value="SHK09988.1"/>
    <property type="molecule type" value="Genomic_DNA"/>
</dbReference>